<evidence type="ECO:0000256" key="2">
    <source>
        <dbReference type="ARBA" id="ARBA00022771"/>
    </source>
</evidence>
<dbReference type="STRING" id="2711.A0A067EUC1"/>
<dbReference type="PROSITE" id="PS51999">
    <property type="entry name" value="ZF_GRF"/>
    <property type="match status" value="1"/>
</dbReference>
<organism evidence="8 9">
    <name type="scientific">Citrus sinensis</name>
    <name type="common">Sweet orange</name>
    <name type="synonym">Citrus aurantium var. sinensis</name>
    <dbReference type="NCBI Taxonomy" id="2711"/>
    <lineage>
        <taxon>Eukaryota</taxon>
        <taxon>Viridiplantae</taxon>
        <taxon>Streptophyta</taxon>
        <taxon>Embryophyta</taxon>
        <taxon>Tracheophyta</taxon>
        <taxon>Spermatophyta</taxon>
        <taxon>Magnoliopsida</taxon>
        <taxon>eudicotyledons</taxon>
        <taxon>Gunneridae</taxon>
        <taxon>Pentapetalae</taxon>
        <taxon>rosids</taxon>
        <taxon>malvids</taxon>
        <taxon>Sapindales</taxon>
        <taxon>Rutaceae</taxon>
        <taxon>Aurantioideae</taxon>
        <taxon>Citrus</taxon>
    </lineage>
</organism>
<evidence type="ECO:0000313" key="8">
    <source>
        <dbReference type="EMBL" id="KDO57495.1"/>
    </source>
</evidence>
<dbReference type="PANTHER" id="PTHR33680">
    <property type="entry name" value="OS07G0190500 PROTEIN"/>
    <property type="match status" value="1"/>
</dbReference>
<feature type="domain" description="CCHC-type" evidence="6">
    <location>
        <begin position="126"/>
        <end position="143"/>
    </location>
</feature>
<dbReference type="Proteomes" id="UP000027120">
    <property type="component" value="Unassembled WGS sequence"/>
</dbReference>
<keyword evidence="1" id="KW-0479">Metal-binding</keyword>
<dbReference type="SUPFAM" id="SSF57756">
    <property type="entry name" value="Retrovirus zinc finger-like domains"/>
    <property type="match status" value="1"/>
</dbReference>
<feature type="region of interest" description="Disordered" evidence="5">
    <location>
        <begin position="79"/>
        <end position="116"/>
    </location>
</feature>
<keyword evidence="3" id="KW-0862">Zinc</keyword>
<proteinExistence type="predicted"/>
<evidence type="ECO:0000256" key="1">
    <source>
        <dbReference type="ARBA" id="ARBA00022723"/>
    </source>
</evidence>
<reference evidence="8 9" key="1">
    <citation type="submission" date="2014-04" db="EMBL/GenBank/DDBJ databases">
        <authorList>
            <consortium name="International Citrus Genome Consortium"/>
            <person name="Gmitter F."/>
            <person name="Chen C."/>
            <person name="Farmerie W."/>
            <person name="Harkins T."/>
            <person name="Desany B."/>
            <person name="Mohiuddin M."/>
            <person name="Kodira C."/>
            <person name="Borodovsky M."/>
            <person name="Lomsadze A."/>
            <person name="Burns P."/>
            <person name="Jenkins J."/>
            <person name="Prochnik S."/>
            <person name="Shu S."/>
            <person name="Chapman J."/>
            <person name="Pitluck S."/>
            <person name="Schmutz J."/>
            <person name="Rokhsar D."/>
        </authorList>
    </citation>
    <scope>NUCLEOTIDE SEQUENCE</scope>
</reference>
<evidence type="ECO:0000256" key="3">
    <source>
        <dbReference type="ARBA" id="ARBA00022833"/>
    </source>
</evidence>
<name>A0A067EUC1_CITSI</name>
<dbReference type="AlphaFoldDB" id="A0A067EUC1"/>
<sequence length="146" mass="15619">TSSLSHDHTGQSLKTYSLQARVSQFSYYAGESSIQCTTCGTPCVLRTANTANNRGRKFYSCSSQECNFFVWEDDAKNGTRRMPQAGVSGSASNPSQRGGRGRGGQSRGHNTGMTFVSATGDPISGRRCYVCGEPSHFANACPNRGS</sequence>
<dbReference type="EMBL" id="KK784961">
    <property type="protein sequence ID" value="KDO57495.1"/>
    <property type="molecule type" value="Genomic_DNA"/>
</dbReference>
<dbReference type="Pfam" id="PF00098">
    <property type="entry name" value="zf-CCHC"/>
    <property type="match status" value="1"/>
</dbReference>
<dbReference type="Pfam" id="PF06839">
    <property type="entry name" value="Zn_ribbon_GRF"/>
    <property type="match status" value="1"/>
</dbReference>
<evidence type="ECO:0000259" key="7">
    <source>
        <dbReference type="PROSITE" id="PS51999"/>
    </source>
</evidence>
<evidence type="ECO:0000256" key="5">
    <source>
        <dbReference type="SAM" id="MobiDB-lite"/>
    </source>
</evidence>
<dbReference type="InterPro" id="IPR001878">
    <property type="entry name" value="Znf_CCHC"/>
</dbReference>
<dbReference type="GO" id="GO:0008270">
    <property type="term" value="F:zinc ion binding"/>
    <property type="evidence" value="ECO:0007669"/>
    <property type="project" value="UniProtKB-KW"/>
</dbReference>
<evidence type="ECO:0000313" key="9">
    <source>
        <dbReference type="Proteomes" id="UP000027120"/>
    </source>
</evidence>
<dbReference type="GO" id="GO:0003676">
    <property type="term" value="F:nucleic acid binding"/>
    <property type="evidence" value="ECO:0007669"/>
    <property type="project" value="InterPro"/>
</dbReference>
<dbReference type="InterPro" id="IPR036875">
    <property type="entry name" value="Znf_CCHC_sf"/>
</dbReference>
<feature type="domain" description="GRF-type" evidence="7">
    <location>
        <begin position="36"/>
        <end position="75"/>
    </location>
</feature>
<keyword evidence="2 4" id="KW-0863">Zinc-finger</keyword>
<dbReference type="PANTHER" id="PTHR33680:SF1">
    <property type="entry name" value="OS05G0489500 PROTEIN"/>
    <property type="match status" value="1"/>
</dbReference>
<gene>
    <name evidence="8" type="ORF">CISIN_1g039214mg</name>
</gene>
<dbReference type="InterPro" id="IPR010666">
    <property type="entry name" value="Znf_GRF"/>
</dbReference>
<keyword evidence="9" id="KW-1185">Reference proteome</keyword>
<evidence type="ECO:0000256" key="4">
    <source>
        <dbReference type="PROSITE-ProRule" id="PRU00047"/>
    </source>
</evidence>
<feature type="non-terminal residue" evidence="8">
    <location>
        <position position="1"/>
    </location>
</feature>
<evidence type="ECO:0000259" key="6">
    <source>
        <dbReference type="PROSITE" id="PS50158"/>
    </source>
</evidence>
<dbReference type="Gene3D" id="4.10.60.10">
    <property type="entry name" value="Zinc finger, CCHC-type"/>
    <property type="match status" value="1"/>
</dbReference>
<protein>
    <submittedName>
        <fullName evidence="8">Uncharacterized protein</fullName>
    </submittedName>
</protein>
<accession>A0A067EUC1</accession>
<dbReference type="PROSITE" id="PS50158">
    <property type="entry name" value="ZF_CCHC"/>
    <property type="match status" value="1"/>
</dbReference>
<dbReference type="SMART" id="SM00343">
    <property type="entry name" value="ZnF_C2HC"/>
    <property type="match status" value="1"/>
</dbReference>